<keyword evidence="3 5" id="KW-0067">ATP-binding</keyword>
<gene>
    <name evidence="5" type="primary">btuD_42</name>
    <name evidence="5" type="ORF">SDC9_13707</name>
</gene>
<dbReference type="InterPro" id="IPR003439">
    <property type="entry name" value="ABC_transporter-like_ATP-bd"/>
</dbReference>
<evidence type="ECO:0000256" key="2">
    <source>
        <dbReference type="ARBA" id="ARBA00022741"/>
    </source>
</evidence>
<dbReference type="AlphaFoldDB" id="A0A644TM37"/>
<dbReference type="InterPro" id="IPR003593">
    <property type="entry name" value="AAA+_ATPase"/>
</dbReference>
<organism evidence="5">
    <name type="scientific">bioreactor metagenome</name>
    <dbReference type="NCBI Taxonomy" id="1076179"/>
    <lineage>
        <taxon>unclassified sequences</taxon>
        <taxon>metagenomes</taxon>
        <taxon>ecological metagenomes</taxon>
    </lineage>
</organism>
<feature type="domain" description="ABC transporter" evidence="4">
    <location>
        <begin position="2"/>
        <end position="229"/>
    </location>
</feature>
<protein>
    <submittedName>
        <fullName evidence="5">Vitamin B12 import ATP-binding protein BtuD</fullName>
    </submittedName>
</protein>
<evidence type="ECO:0000256" key="3">
    <source>
        <dbReference type="ARBA" id="ARBA00022840"/>
    </source>
</evidence>
<dbReference type="EMBL" id="VSSQ01000039">
    <property type="protein sequence ID" value="MPL68003.1"/>
    <property type="molecule type" value="Genomic_DNA"/>
</dbReference>
<dbReference type="Gene3D" id="3.40.50.300">
    <property type="entry name" value="P-loop containing nucleotide triphosphate hydrolases"/>
    <property type="match status" value="1"/>
</dbReference>
<proteinExistence type="predicted"/>
<evidence type="ECO:0000259" key="4">
    <source>
        <dbReference type="PROSITE" id="PS50893"/>
    </source>
</evidence>
<sequence>MIKINNLSVTYQSLEDCYAALDNINLELEAGETCAIIGPSGCGKSTLLKVLAGIITNFDGTVEINDQPIRPSKQRIGFIPQNYGLLPWKNVDENIRLGAKIKGLSSASGTEDIALLLEELGLKGLERRYPGELSGGQQQRVALARAFLLKPDLLLMDEPFSALDAMTREEIQDVFLAVWREHAVSTILVTHHVEEAVYLGRKIVILSVSPGTVSTIIDNPLFGVEDVRNHEDFFQLCRQLRKKIKEDWSK</sequence>
<dbReference type="GO" id="GO:0016887">
    <property type="term" value="F:ATP hydrolysis activity"/>
    <property type="evidence" value="ECO:0007669"/>
    <property type="project" value="InterPro"/>
</dbReference>
<dbReference type="Pfam" id="PF00005">
    <property type="entry name" value="ABC_tran"/>
    <property type="match status" value="1"/>
</dbReference>
<dbReference type="InterPro" id="IPR017871">
    <property type="entry name" value="ABC_transporter-like_CS"/>
</dbReference>
<name>A0A644TM37_9ZZZZ</name>
<reference evidence="5" key="1">
    <citation type="submission" date="2019-08" db="EMBL/GenBank/DDBJ databases">
        <authorList>
            <person name="Kucharzyk K."/>
            <person name="Murdoch R.W."/>
            <person name="Higgins S."/>
            <person name="Loffler F."/>
        </authorList>
    </citation>
    <scope>NUCLEOTIDE SEQUENCE</scope>
</reference>
<keyword evidence="1" id="KW-0813">Transport</keyword>
<dbReference type="SMART" id="SM00382">
    <property type="entry name" value="AAA"/>
    <property type="match status" value="1"/>
</dbReference>
<dbReference type="PROSITE" id="PS00211">
    <property type="entry name" value="ABC_TRANSPORTER_1"/>
    <property type="match status" value="1"/>
</dbReference>
<evidence type="ECO:0000313" key="5">
    <source>
        <dbReference type="EMBL" id="MPL68003.1"/>
    </source>
</evidence>
<dbReference type="PANTHER" id="PTHR42788">
    <property type="entry name" value="TAURINE IMPORT ATP-BINDING PROTEIN-RELATED"/>
    <property type="match status" value="1"/>
</dbReference>
<dbReference type="PROSITE" id="PS50893">
    <property type="entry name" value="ABC_TRANSPORTER_2"/>
    <property type="match status" value="1"/>
</dbReference>
<accession>A0A644TM37</accession>
<dbReference type="PANTHER" id="PTHR42788:SF13">
    <property type="entry name" value="ALIPHATIC SULFONATES IMPORT ATP-BINDING PROTEIN SSUB"/>
    <property type="match status" value="1"/>
</dbReference>
<dbReference type="InterPro" id="IPR027417">
    <property type="entry name" value="P-loop_NTPase"/>
</dbReference>
<evidence type="ECO:0000256" key="1">
    <source>
        <dbReference type="ARBA" id="ARBA00022448"/>
    </source>
</evidence>
<dbReference type="CDD" id="cd03293">
    <property type="entry name" value="ABC_NrtD_SsuB_transporters"/>
    <property type="match status" value="1"/>
</dbReference>
<comment type="caution">
    <text evidence="5">The sequence shown here is derived from an EMBL/GenBank/DDBJ whole genome shotgun (WGS) entry which is preliminary data.</text>
</comment>
<dbReference type="GO" id="GO:0005524">
    <property type="term" value="F:ATP binding"/>
    <property type="evidence" value="ECO:0007669"/>
    <property type="project" value="UniProtKB-KW"/>
</dbReference>
<dbReference type="InterPro" id="IPR050166">
    <property type="entry name" value="ABC_transporter_ATP-bind"/>
</dbReference>
<dbReference type="SUPFAM" id="SSF52540">
    <property type="entry name" value="P-loop containing nucleoside triphosphate hydrolases"/>
    <property type="match status" value="1"/>
</dbReference>
<keyword evidence="2" id="KW-0547">Nucleotide-binding</keyword>